<evidence type="ECO:0000313" key="2">
    <source>
        <dbReference type="Proteomes" id="UP001497535"/>
    </source>
</evidence>
<name>A0ACB1ABP3_MELEN</name>
<evidence type="ECO:0000313" key="1">
    <source>
        <dbReference type="EMBL" id="CAK5088835.1"/>
    </source>
</evidence>
<gene>
    <name evidence="1" type="ORF">MENTE1834_LOCUS36521</name>
</gene>
<dbReference type="Proteomes" id="UP001497535">
    <property type="component" value="Unassembled WGS sequence"/>
</dbReference>
<keyword evidence="2" id="KW-1185">Reference proteome</keyword>
<proteinExistence type="predicted"/>
<protein>
    <submittedName>
        <fullName evidence="1">Uncharacterized protein</fullName>
    </submittedName>
</protein>
<sequence length="64" mass="6996">MFVCLNVCLNVCLDQPIQNAFNLPLPLRIMPYGIVAAAVGVASYFVLCAVNPFGIRKLKGKEKN</sequence>
<comment type="caution">
    <text evidence="1">The sequence shown here is derived from an EMBL/GenBank/DDBJ whole genome shotgun (WGS) entry which is preliminary data.</text>
</comment>
<dbReference type="EMBL" id="CAVMJV010000074">
    <property type="protein sequence ID" value="CAK5088835.1"/>
    <property type="molecule type" value="Genomic_DNA"/>
</dbReference>
<accession>A0ACB1ABP3</accession>
<reference evidence="1" key="1">
    <citation type="submission" date="2023-11" db="EMBL/GenBank/DDBJ databases">
        <authorList>
            <person name="Poullet M."/>
        </authorList>
    </citation>
    <scope>NUCLEOTIDE SEQUENCE</scope>
    <source>
        <strain evidence="1">E1834</strain>
    </source>
</reference>
<organism evidence="1 2">
    <name type="scientific">Meloidogyne enterolobii</name>
    <name type="common">Root-knot nematode worm</name>
    <name type="synonym">Meloidogyne mayaguensis</name>
    <dbReference type="NCBI Taxonomy" id="390850"/>
    <lineage>
        <taxon>Eukaryota</taxon>
        <taxon>Metazoa</taxon>
        <taxon>Ecdysozoa</taxon>
        <taxon>Nematoda</taxon>
        <taxon>Chromadorea</taxon>
        <taxon>Rhabditida</taxon>
        <taxon>Tylenchina</taxon>
        <taxon>Tylenchomorpha</taxon>
        <taxon>Tylenchoidea</taxon>
        <taxon>Meloidogynidae</taxon>
        <taxon>Meloidogyninae</taxon>
        <taxon>Meloidogyne</taxon>
    </lineage>
</organism>